<evidence type="ECO:0000313" key="3">
    <source>
        <dbReference type="Proteomes" id="UP001458880"/>
    </source>
</evidence>
<comment type="caution">
    <text evidence="2">The sequence shown here is derived from an EMBL/GenBank/DDBJ whole genome shotgun (WGS) entry which is preliminary data.</text>
</comment>
<name>A0AAW1L7T3_POPJA</name>
<evidence type="ECO:0000256" key="1">
    <source>
        <dbReference type="SAM" id="MobiDB-lite"/>
    </source>
</evidence>
<gene>
    <name evidence="2" type="ORF">QE152_g15267</name>
</gene>
<sequence>MERESEFSKADAETEVPLHNKRKKGVRNTDLYSRNVTKRSRVEGVAYKGYSGTDVVAKKIGLPCRHLWINTIENLDDNRTK</sequence>
<dbReference type="Proteomes" id="UP001458880">
    <property type="component" value="Unassembled WGS sequence"/>
</dbReference>
<reference evidence="2 3" key="1">
    <citation type="journal article" date="2024" name="BMC Genomics">
        <title>De novo assembly and annotation of Popillia japonica's genome with initial clues to its potential as an invasive pest.</title>
        <authorList>
            <person name="Cucini C."/>
            <person name="Boschi S."/>
            <person name="Funari R."/>
            <person name="Cardaioli E."/>
            <person name="Iannotti N."/>
            <person name="Marturano G."/>
            <person name="Paoli F."/>
            <person name="Bruttini M."/>
            <person name="Carapelli A."/>
            <person name="Frati F."/>
            <person name="Nardi F."/>
        </authorList>
    </citation>
    <scope>NUCLEOTIDE SEQUENCE [LARGE SCALE GENOMIC DNA]</scope>
    <source>
        <strain evidence="2">DMR45628</strain>
    </source>
</reference>
<protein>
    <submittedName>
        <fullName evidence="2">Uncharacterized protein</fullName>
    </submittedName>
</protein>
<evidence type="ECO:0000313" key="2">
    <source>
        <dbReference type="EMBL" id="KAK9730397.1"/>
    </source>
</evidence>
<dbReference type="AlphaFoldDB" id="A0AAW1L7T3"/>
<feature type="compositionally biased region" description="Basic and acidic residues" evidence="1">
    <location>
        <begin position="1"/>
        <end position="18"/>
    </location>
</feature>
<dbReference type="EMBL" id="JASPKY010000148">
    <property type="protein sequence ID" value="KAK9730397.1"/>
    <property type="molecule type" value="Genomic_DNA"/>
</dbReference>
<feature type="region of interest" description="Disordered" evidence="1">
    <location>
        <begin position="1"/>
        <end position="29"/>
    </location>
</feature>
<keyword evidence="3" id="KW-1185">Reference proteome</keyword>
<accession>A0AAW1L7T3</accession>
<organism evidence="2 3">
    <name type="scientific">Popillia japonica</name>
    <name type="common">Japanese beetle</name>
    <dbReference type="NCBI Taxonomy" id="7064"/>
    <lineage>
        <taxon>Eukaryota</taxon>
        <taxon>Metazoa</taxon>
        <taxon>Ecdysozoa</taxon>
        <taxon>Arthropoda</taxon>
        <taxon>Hexapoda</taxon>
        <taxon>Insecta</taxon>
        <taxon>Pterygota</taxon>
        <taxon>Neoptera</taxon>
        <taxon>Endopterygota</taxon>
        <taxon>Coleoptera</taxon>
        <taxon>Polyphaga</taxon>
        <taxon>Scarabaeiformia</taxon>
        <taxon>Scarabaeidae</taxon>
        <taxon>Rutelinae</taxon>
        <taxon>Popillia</taxon>
    </lineage>
</organism>
<proteinExistence type="predicted"/>